<proteinExistence type="predicted"/>
<dbReference type="EMBL" id="BARV01038826">
    <property type="protein sequence ID" value="GAI51343.1"/>
    <property type="molecule type" value="Genomic_DNA"/>
</dbReference>
<keyword evidence="1" id="KW-1133">Transmembrane helix</keyword>
<name>X1P658_9ZZZZ</name>
<evidence type="ECO:0000256" key="1">
    <source>
        <dbReference type="SAM" id="Phobius"/>
    </source>
</evidence>
<reference evidence="2" key="1">
    <citation type="journal article" date="2014" name="Front. Microbiol.">
        <title>High frequency of phylogenetically diverse reductive dehalogenase-homologous genes in deep subseafloor sedimentary metagenomes.</title>
        <authorList>
            <person name="Kawai M."/>
            <person name="Futagami T."/>
            <person name="Toyoda A."/>
            <person name="Takaki Y."/>
            <person name="Nishi S."/>
            <person name="Hori S."/>
            <person name="Arai W."/>
            <person name="Tsubouchi T."/>
            <person name="Morono Y."/>
            <person name="Uchiyama I."/>
            <person name="Ito T."/>
            <person name="Fujiyama A."/>
            <person name="Inagaki F."/>
            <person name="Takami H."/>
        </authorList>
    </citation>
    <scope>NUCLEOTIDE SEQUENCE</scope>
    <source>
        <strain evidence="2">Expedition CK06-06</strain>
    </source>
</reference>
<feature type="transmembrane region" description="Helical" evidence="1">
    <location>
        <begin position="56"/>
        <end position="75"/>
    </location>
</feature>
<keyword evidence="1" id="KW-0472">Membrane</keyword>
<organism evidence="2">
    <name type="scientific">marine sediment metagenome</name>
    <dbReference type="NCBI Taxonomy" id="412755"/>
    <lineage>
        <taxon>unclassified sequences</taxon>
        <taxon>metagenomes</taxon>
        <taxon>ecological metagenomes</taxon>
    </lineage>
</organism>
<accession>X1P658</accession>
<dbReference type="AlphaFoldDB" id="X1P658"/>
<gene>
    <name evidence="2" type="ORF">S06H3_59697</name>
</gene>
<protein>
    <submittedName>
        <fullName evidence="2">Uncharacterized protein</fullName>
    </submittedName>
</protein>
<sequence length="79" mass="8629">MPETTGIWGMLDQLGDAAQKLAEIYEMLVQAGLIKGELPEIPVPYVPEKPWWKSPYLPLGIGIATVGGAGIYYVAKKKK</sequence>
<evidence type="ECO:0000313" key="2">
    <source>
        <dbReference type="EMBL" id="GAI51343.1"/>
    </source>
</evidence>
<keyword evidence="1" id="KW-0812">Transmembrane</keyword>
<comment type="caution">
    <text evidence="2">The sequence shown here is derived from an EMBL/GenBank/DDBJ whole genome shotgun (WGS) entry which is preliminary data.</text>
</comment>